<evidence type="ECO:0000259" key="2">
    <source>
        <dbReference type="Pfam" id="PF02557"/>
    </source>
</evidence>
<accession>A0A1F6EAF1</accession>
<protein>
    <recommendedName>
        <fullName evidence="2">D-alanyl-D-alanine carboxypeptidase-like core domain-containing protein</fullName>
    </recommendedName>
</protein>
<dbReference type="PANTHER" id="PTHR34385">
    <property type="entry name" value="D-ALANYL-D-ALANINE CARBOXYPEPTIDASE"/>
    <property type="match status" value="1"/>
</dbReference>
<dbReference type="InterPro" id="IPR003709">
    <property type="entry name" value="VanY-like_core_dom"/>
</dbReference>
<comment type="caution">
    <text evidence="3">The sequence shown here is derived from an EMBL/GenBank/DDBJ whole genome shotgun (WGS) entry which is preliminary data.</text>
</comment>
<feature type="compositionally biased region" description="Low complexity" evidence="1">
    <location>
        <begin position="257"/>
        <end position="282"/>
    </location>
</feature>
<dbReference type="GO" id="GO:0008233">
    <property type="term" value="F:peptidase activity"/>
    <property type="evidence" value="ECO:0007669"/>
    <property type="project" value="InterPro"/>
</dbReference>
<dbReference type="PANTHER" id="PTHR34385:SF1">
    <property type="entry name" value="PEPTIDOGLYCAN L-ALANYL-D-GLUTAMATE ENDOPEPTIDASE CWLK"/>
    <property type="match status" value="1"/>
</dbReference>
<dbReference type="EMBL" id="MFLL01000002">
    <property type="protein sequence ID" value="OGG70636.1"/>
    <property type="molecule type" value="Genomic_DNA"/>
</dbReference>
<feature type="domain" description="D-alanyl-D-alanine carboxypeptidase-like core" evidence="2">
    <location>
        <begin position="95"/>
        <end position="211"/>
    </location>
</feature>
<dbReference type="InterPro" id="IPR052179">
    <property type="entry name" value="DD-CPase-like"/>
</dbReference>
<evidence type="ECO:0000256" key="1">
    <source>
        <dbReference type="SAM" id="MobiDB-lite"/>
    </source>
</evidence>
<gene>
    <name evidence="3" type="ORF">A3C20_01315</name>
</gene>
<reference evidence="3 4" key="1">
    <citation type="journal article" date="2016" name="Nat. Commun.">
        <title>Thousands of microbial genomes shed light on interconnected biogeochemical processes in an aquifer system.</title>
        <authorList>
            <person name="Anantharaman K."/>
            <person name="Brown C.T."/>
            <person name="Hug L.A."/>
            <person name="Sharon I."/>
            <person name="Castelle C.J."/>
            <person name="Probst A.J."/>
            <person name="Thomas B.C."/>
            <person name="Singh A."/>
            <person name="Wilkins M.J."/>
            <person name="Karaoz U."/>
            <person name="Brodie E.L."/>
            <person name="Williams K.H."/>
            <person name="Hubbard S.S."/>
            <person name="Banfield J.F."/>
        </authorList>
    </citation>
    <scope>NUCLEOTIDE SEQUENCE [LARGE SCALE GENOMIC DNA]</scope>
</reference>
<evidence type="ECO:0000313" key="3">
    <source>
        <dbReference type="EMBL" id="OGG70636.1"/>
    </source>
</evidence>
<dbReference type="GO" id="GO:0006508">
    <property type="term" value="P:proteolysis"/>
    <property type="evidence" value="ECO:0007669"/>
    <property type="project" value="InterPro"/>
</dbReference>
<proteinExistence type="predicted"/>
<evidence type="ECO:0000313" key="4">
    <source>
        <dbReference type="Proteomes" id="UP000176914"/>
    </source>
</evidence>
<dbReference type="AlphaFoldDB" id="A0A1F6EAF1"/>
<dbReference type="CDD" id="cd14814">
    <property type="entry name" value="Peptidase_M15"/>
    <property type="match status" value="1"/>
</dbReference>
<sequence length="472" mass="50138">MRLSVAPFFFVLLSGVVAIFVLVSAPLARAQIALGCHAITDAERVALKEAGATIPSSGQFCDKDKALIYGAGCPEDPRAYLLTKSKQSPDHVQGLNSDFACRLYKFLKAADAEGKNVTLNSGYRSVSRQAELYAKFKASGGGGAPVAPPGRSKHNYGIAYDLFFDGRHSNFGLGNGNTAKCLQALPSCKWAHDNAAKYGLRYPMLVEPWHIEPGTAVRGMEQLPSDPAYWASDSGTNYNGAPFVPYQPLPQPNIMNSPAPALTPSQTPTTQTQTQNPTTNQPQICDPKLSCTGNVTYYQTSSCTTQVYQVCQYGCSATGSACATSTSTAATSTRNLTGTGIDITNKNSNDNDNATTGPSVSELLDRMVNPVSFTPTEIGTTTTLAFRLNPDTGDVEMLDDSERKEDAVAPKIISSVQPPPGQQTFTSGDLGNTYNGQYGTQSSAFQSVLDGLKSALMWALNVLRGLTGTTAA</sequence>
<dbReference type="SUPFAM" id="SSF55166">
    <property type="entry name" value="Hedgehog/DD-peptidase"/>
    <property type="match status" value="1"/>
</dbReference>
<dbReference type="InterPro" id="IPR009045">
    <property type="entry name" value="Zn_M74/Hedgehog-like"/>
</dbReference>
<dbReference type="Pfam" id="PF02557">
    <property type="entry name" value="VanY"/>
    <property type="match status" value="1"/>
</dbReference>
<name>A0A1F6EAF1_9BACT</name>
<feature type="region of interest" description="Disordered" evidence="1">
    <location>
        <begin position="251"/>
        <end position="282"/>
    </location>
</feature>
<dbReference type="Gene3D" id="3.30.1380.10">
    <property type="match status" value="1"/>
</dbReference>
<organism evidence="3 4">
    <name type="scientific">Candidatus Kaiserbacteria bacterium RIFCSPHIGHO2_02_FULL_55_25</name>
    <dbReference type="NCBI Taxonomy" id="1798498"/>
    <lineage>
        <taxon>Bacteria</taxon>
        <taxon>Candidatus Kaiseribacteriota</taxon>
    </lineage>
</organism>
<dbReference type="Proteomes" id="UP000176914">
    <property type="component" value="Unassembled WGS sequence"/>
</dbReference>